<proteinExistence type="predicted"/>
<protein>
    <submittedName>
        <fullName evidence="1">Uncharacterized protein</fullName>
    </submittedName>
</protein>
<name>A0A6M3LCH2_9ZZZZ</name>
<reference evidence="1" key="1">
    <citation type="submission" date="2020-03" db="EMBL/GenBank/DDBJ databases">
        <title>The deep terrestrial virosphere.</title>
        <authorList>
            <person name="Holmfeldt K."/>
            <person name="Nilsson E."/>
            <person name="Simone D."/>
            <person name="Lopez-Fernandez M."/>
            <person name="Wu X."/>
            <person name="de Brujin I."/>
            <person name="Lundin D."/>
            <person name="Andersson A."/>
            <person name="Bertilsson S."/>
            <person name="Dopson M."/>
        </authorList>
    </citation>
    <scope>NUCLEOTIDE SEQUENCE</scope>
    <source>
        <strain evidence="1">MM415B03575</strain>
    </source>
</reference>
<dbReference type="EMBL" id="MT142937">
    <property type="protein sequence ID" value="QJA90788.1"/>
    <property type="molecule type" value="Genomic_DNA"/>
</dbReference>
<evidence type="ECO:0000313" key="1">
    <source>
        <dbReference type="EMBL" id="QJA90788.1"/>
    </source>
</evidence>
<sequence length="157" mass="16849">MSGLIPMFTMSSVFQKIDRFAEKRVHNMVMALARAGSEFANDAKLTGTYNNITGNLRNSIGYTVLLHGQPQIRGVSSTVSGGMDGMAKAREFIGEMAGDASNQSGAVLIGFAAMEYAAPVESKGRDVITQSIPIGKAAIKRYFRDVDGDVKPPEDLE</sequence>
<organism evidence="1">
    <name type="scientific">viral metagenome</name>
    <dbReference type="NCBI Taxonomy" id="1070528"/>
    <lineage>
        <taxon>unclassified sequences</taxon>
        <taxon>metagenomes</taxon>
        <taxon>organismal metagenomes</taxon>
    </lineage>
</organism>
<accession>A0A6M3LCH2</accession>
<dbReference type="AlphaFoldDB" id="A0A6M3LCH2"/>
<gene>
    <name evidence="1" type="ORF">MM415B03575_0006</name>
</gene>